<dbReference type="AlphaFoldDB" id="A0A967E8I4"/>
<proteinExistence type="predicted"/>
<sequence>MSLTRVHLRQDGQTLVAGLLAPRVLQRGPTCLEVALVATNATLLGGDHVRIELAVDAGMHLVIRDVAGTVAYHSRGREAWWDNEIDVAEGASLVWRAEPLVLSQGASVRRTTHATVAEGGRLLMRDTLVLGRSGETGGDIVCDTELTYAGRPALVERLDLADATLPGMLGAHRVIDTVTLLGARPAATTRAFRLAQPGAVARAVGIRAHDTALDATFEEWATQIGAQSWRG</sequence>
<keyword evidence="1" id="KW-0143">Chaperone</keyword>
<dbReference type="EMBL" id="JAAOIV010000003">
    <property type="protein sequence ID" value="NHN55247.1"/>
    <property type="molecule type" value="Genomic_DNA"/>
</dbReference>
<evidence type="ECO:0000313" key="2">
    <source>
        <dbReference type="EMBL" id="NHN55247.1"/>
    </source>
</evidence>
<name>A0A967E8I4_9MICO</name>
<evidence type="ECO:0000256" key="1">
    <source>
        <dbReference type="ARBA" id="ARBA00023186"/>
    </source>
</evidence>
<dbReference type="RefSeq" id="WP_166194420.1">
    <property type="nucleotide sequence ID" value="NZ_JAAOIV010000003.1"/>
</dbReference>
<dbReference type="GO" id="GO:0016151">
    <property type="term" value="F:nickel cation binding"/>
    <property type="evidence" value="ECO:0007669"/>
    <property type="project" value="InterPro"/>
</dbReference>
<accession>A0A967E8I4</accession>
<evidence type="ECO:0000313" key="3">
    <source>
        <dbReference type="Proteomes" id="UP000744769"/>
    </source>
</evidence>
<organism evidence="2 3">
    <name type="scientific">Metallococcus carri</name>
    <dbReference type="NCBI Taxonomy" id="1656884"/>
    <lineage>
        <taxon>Bacteria</taxon>
        <taxon>Bacillati</taxon>
        <taxon>Actinomycetota</taxon>
        <taxon>Actinomycetes</taxon>
        <taxon>Micrococcales</taxon>
        <taxon>Dermacoccaceae</taxon>
        <taxon>Metallococcus</taxon>
    </lineage>
</organism>
<protein>
    <submittedName>
        <fullName evidence="2">Urease accessory protein UreD</fullName>
    </submittedName>
</protein>
<dbReference type="Proteomes" id="UP000744769">
    <property type="component" value="Unassembled WGS sequence"/>
</dbReference>
<keyword evidence="3" id="KW-1185">Reference proteome</keyword>
<dbReference type="Pfam" id="PF01774">
    <property type="entry name" value="UreD"/>
    <property type="match status" value="1"/>
</dbReference>
<gene>
    <name evidence="2" type="ORF">G9U51_05535</name>
</gene>
<reference evidence="2" key="1">
    <citation type="submission" date="2020-03" db="EMBL/GenBank/DDBJ databases">
        <title>Draft sequencing of Calidifontibacter sp. DB0510.</title>
        <authorList>
            <person name="Kim D.-U."/>
        </authorList>
    </citation>
    <scope>NUCLEOTIDE SEQUENCE</scope>
    <source>
        <strain evidence="2">DB0510</strain>
    </source>
</reference>
<dbReference type="InterPro" id="IPR002669">
    <property type="entry name" value="UreD"/>
</dbReference>
<comment type="caution">
    <text evidence="2">The sequence shown here is derived from an EMBL/GenBank/DDBJ whole genome shotgun (WGS) entry which is preliminary data.</text>
</comment>